<evidence type="ECO:0000256" key="2">
    <source>
        <dbReference type="ARBA" id="ARBA00022857"/>
    </source>
</evidence>
<accession>A0A1D2VCD2</accession>
<dbReference type="InterPro" id="IPR020904">
    <property type="entry name" value="Sc_DH/Rdtase_CS"/>
</dbReference>
<dbReference type="SUPFAM" id="SSF51735">
    <property type="entry name" value="NAD(P)-binding Rossmann-fold domains"/>
    <property type="match status" value="1"/>
</dbReference>
<protein>
    <submittedName>
        <fullName evidence="4">NAD(P)-binding protein</fullName>
    </submittedName>
</protein>
<evidence type="ECO:0000256" key="1">
    <source>
        <dbReference type="ARBA" id="ARBA00006484"/>
    </source>
</evidence>
<dbReference type="Pfam" id="PF00106">
    <property type="entry name" value="adh_short"/>
    <property type="match status" value="1"/>
</dbReference>
<proteinExistence type="inferred from homology"/>
<dbReference type="PANTHER" id="PTHR43008">
    <property type="entry name" value="BENZIL REDUCTASE"/>
    <property type="match status" value="1"/>
</dbReference>
<dbReference type="Proteomes" id="UP000095038">
    <property type="component" value="Unassembled WGS sequence"/>
</dbReference>
<dbReference type="InterPro" id="IPR036291">
    <property type="entry name" value="NAD(P)-bd_dom_sf"/>
</dbReference>
<evidence type="ECO:0000313" key="5">
    <source>
        <dbReference type="Proteomes" id="UP000095038"/>
    </source>
</evidence>
<dbReference type="AlphaFoldDB" id="A0A1D2VCD2"/>
<sequence>MSVVIVTGASRGIGEAIVKHVLRASEENKVVVTSRTLSKMVEIYSGFNQNNIEYVGGDISDGKTIDEIIERSVDKFGRIDSIVVNAGILEPVDKISNYKNEKKEWERLFQVNFFSAIELVSKSIEYLRKSHGRIIFTSSGASVKNTEGWGAYGASKAALNHLCGTISNEEKANGIRTISVAPGVVDTQMQDDIRGRLGEKGMSLKDLKIFQELKKDGKLLDPKVPGKVLGNLALMGIEEELNGVYLRYNDKKLAKYK</sequence>
<keyword evidence="5" id="KW-1185">Reference proteome</keyword>
<reference evidence="5" key="1">
    <citation type="submission" date="2016-05" db="EMBL/GenBank/DDBJ databases">
        <title>Comparative genomics of biotechnologically important yeasts.</title>
        <authorList>
            <consortium name="DOE Joint Genome Institute"/>
            <person name="Riley R."/>
            <person name="Haridas S."/>
            <person name="Wolfe K.H."/>
            <person name="Lopes M.R."/>
            <person name="Hittinger C.T."/>
            <person name="Goker M."/>
            <person name="Salamov A."/>
            <person name="Wisecaver J."/>
            <person name="Long T.M."/>
            <person name="Aerts A.L."/>
            <person name="Barry K."/>
            <person name="Choi C."/>
            <person name="Clum A."/>
            <person name="Coughlan A.Y."/>
            <person name="Deshpande S."/>
            <person name="Douglass A.P."/>
            <person name="Hanson S.J."/>
            <person name="Klenk H.-P."/>
            <person name="Labutti K."/>
            <person name="Lapidus A."/>
            <person name="Lindquist E."/>
            <person name="Lipzen A."/>
            <person name="Meier-Kolthoff J.P."/>
            <person name="Ohm R.A."/>
            <person name="Otillar R.P."/>
            <person name="Pangilinan J."/>
            <person name="Peng Y."/>
            <person name="Rokas A."/>
            <person name="Rosa C.A."/>
            <person name="Scheuner C."/>
            <person name="Sibirny A.A."/>
            <person name="Slot J.C."/>
            <person name="Stielow J.B."/>
            <person name="Sun H."/>
            <person name="Kurtzman C.P."/>
            <person name="Blackwell M."/>
            <person name="Grigoriev I.V."/>
            <person name="Jeffries T.W."/>
        </authorList>
    </citation>
    <scope>NUCLEOTIDE SEQUENCE [LARGE SCALE GENOMIC DNA]</scope>
    <source>
        <strain evidence="5">DSM 1968</strain>
    </source>
</reference>
<name>A0A1D2VCD2_9ASCO</name>
<dbReference type="GeneID" id="30967417"/>
<dbReference type="OrthoDB" id="153074at2759"/>
<gene>
    <name evidence="4" type="ORF">ASCRUDRAFT_77241</name>
</gene>
<organism evidence="4 5">
    <name type="scientific">Ascoidea rubescens DSM 1968</name>
    <dbReference type="NCBI Taxonomy" id="1344418"/>
    <lineage>
        <taxon>Eukaryota</taxon>
        <taxon>Fungi</taxon>
        <taxon>Dikarya</taxon>
        <taxon>Ascomycota</taxon>
        <taxon>Saccharomycotina</taxon>
        <taxon>Saccharomycetes</taxon>
        <taxon>Ascoideaceae</taxon>
        <taxon>Ascoidea</taxon>
    </lineage>
</organism>
<dbReference type="PANTHER" id="PTHR43008:SF8">
    <property type="entry name" value="BENZIL REDUCTASE ((S)-BENZOIN FORMING) IRC24"/>
    <property type="match status" value="1"/>
</dbReference>
<dbReference type="Gene3D" id="3.40.50.720">
    <property type="entry name" value="NAD(P)-binding Rossmann-like Domain"/>
    <property type="match status" value="1"/>
</dbReference>
<keyword evidence="3" id="KW-0560">Oxidoreductase</keyword>
<dbReference type="PRINTS" id="PR00081">
    <property type="entry name" value="GDHRDH"/>
</dbReference>
<dbReference type="RefSeq" id="XP_020045454.1">
    <property type="nucleotide sequence ID" value="XM_020193781.1"/>
</dbReference>
<evidence type="ECO:0000256" key="3">
    <source>
        <dbReference type="ARBA" id="ARBA00023002"/>
    </source>
</evidence>
<keyword evidence="2" id="KW-0521">NADP</keyword>
<comment type="similarity">
    <text evidence="1">Belongs to the short-chain dehydrogenases/reductases (SDR) family.</text>
</comment>
<dbReference type="GO" id="GO:0050664">
    <property type="term" value="F:oxidoreductase activity, acting on NAD(P)H, oxygen as acceptor"/>
    <property type="evidence" value="ECO:0007669"/>
    <property type="project" value="TreeGrafter"/>
</dbReference>
<evidence type="ECO:0000313" key="4">
    <source>
        <dbReference type="EMBL" id="ODV59147.1"/>
    </source>
</evidence>
<dbReference type="InParanoid" id="A0A1D2VCD2"/>
<dbReference type="EMBL" id="KV454487">
    <property type="protein sequence ID" value="ODV59147.1"/>
    <property type="molecule type" value="Genomic_DNA"/>
</dbReference>
<dbReference type="InterPro" id="IPR002347">
    <property type="entry name" value="SDR_fam"/>
</dbReference>
<dbReference type="PROSITE" id="PS00061">
    <property type="entry name" value="ADH_SHORT"/>
    <property type="match status" value="1"/>
</dbReference>
<dbReference type="STRING" id="1344418.A0A1D2VCD2"/>
<dbReference type="FunCoup" id="A0A1D2VCD2">
    <property type="interactions" value="102"/>
</dbReference>
<dbReference type="FunFam" id="3.40.50.720:FF:000281">
    <property type="entry name" value="Uncharacterized oxidoreductase YIR035C"/>
    <property type="match status" value="1"/>
</dbReference>